<organism evidence="1">
    <name type="scientific">hydrothermal vent metagenome</name>
    <dbReference type="NCBI Taxonomy" id="652676"/>
    <lineage>
        <taxon>unclassified sequences</taxon>
        <taxon>metagenomes</taxon>
        <taxon>ecological metagenomes</taxon>
    </lineage>
</organism>
<dbReference type="CDD" id="cd17040">
    <property type="entry name" value="Ubl_MoaD_like"/>
    <property type="match status" value="1"/>
</dbReference>
<dbReference type="InterPro" id="IPR012675">
    <property type="entry name" value="Beta-grasp_dom_sf"/>
</dbReference>
<reference evidence="1" key="1">
    <citation type="submission" date="2015-10" db="EMBL/GenBank/DDBJ databases">
        <authorList>
            <person name="Gilbert D.G."/>
        </authorList>
    </citation>
    <scope>NUCLEOTIDE SEQUENCE</scope>
</reference>
<dbReference type="SUPFAM" id="SSF54285">
    <property type="entry name" value="MoaD/ThiS"/>
    <property type="match status" value="1"/>
</dbReference>
<protein>
    <submittedName>
        <fullName evidence="1">Molybdenum cofactor biosynthesis protein MoaD</fullName>
    </submittedName>
</protein>
<gene>
    <name evidence="1" type="ORF">MGWOODY_XGa1847</name>
</gene>
<dbReference type="InterPro" id="IPR016155">
    <property type="entry name" value="Mopterin_synth/thiamin_S_b"/>
</dbReference>
<dbReference type="Gene3D" id="3.10.20.30">
    <property type="match status" value="1"/>
</dbReference>
<dbReference type="AlphaFoldDB" id="A0A160TWJ4"/>
<evidence type="ECO:0000313" key="1">
    <source>
        <dbReference type="EMBL" id="CUS54857.1"/>
    </source>
</evidence>
<accession>A0A160TWJ4</accession>
<sequence length="85" mass="9313">MVLKITLKLFAGLSEYLPDSAHQNAVEVVLDREQSISQVIEQFKVPAEKAHLVLVNGVYCAPSDRDQNKLKEGDILAIWPPVAGG</sequence>
<proteinExistence type="predicted"/>
<dbReference type="EMBL" id="CZRL01000106">
    <property type="protein sequence ID" value="CUS54857.1"/>
    <property type="molecule type" value="Genomic_DNA"/>
</dbReference>
<dbReference type="Pfam" id="PF02597">
    <property type="entry name" value="ThiS"/>
    <property type="match status" value="1"/>
</dbReference>
<name>A0A160TWJ4_9ZZZZ</name>
<dbReference type="InterPro" id="IPR003749">
    <property type="entry name" value="ThiS/MoaD-like"/>
</dbReference>